<dbReference type="InterPro" id="IPR003115">
    <property type="entry name" value="ParB_N"/>
</dbReference>
<gene>
    <name evidence="2" type="ORF">KME15_26995</name>
</gene>
<organism evidence="2 3">
    <name type="scientific">Drouetiella hepatica Uher 2000/2452</name>
    <dbReference type="NCBI Taxonomy" id="904376"/>
    <lineage>
        <taxon>Bacteria</taxon>
        <taxon>Bacillati</taxon>
        <taxon>Cyanobacteriota</taxon>
        <taxon>Cyanophyceae</taxon>
        <taxon>Oculatellales</taxon>
        <taxon>Oculatellaceae</taxon>
        <taxon>Drouetiella</taxon>
    </lineage>
</organism>
<proteinExistence type="predicted"/>
<accession>A0A951UQ54</accession>
<dbReference type="Proteomes" id="UP000757435">
    <property type="component" value="Unassembled WGS sequence"/>
</dbReference>
<dbReference type="SMART" id="SM00470">
    <property type="entry name" value="ParB"/>
    <property type="match status" value="1"/>
</dbReference>
<dbReference type="SUPFAM" id="SSF110849">
    <property type="entry name" value="ParB/Sulfiredoxin"/>
    <property type="match status" value="1"/>
</dbReference>
<reference evidence="2" key="1">
    <citation type="submission" date="2021-05" db="EMBL/GenBank/DDBJ databases">
        <authorList>
            <person name="Pietrasiak N."/>
            <person name="Ward R."/>
            <person name="Stajich J.E."/>
            <person name="Kurbessoian T."/>
        </authorList>
    </citation>
    <scope>NUCLEOTIDE SEQUENCE</scope>
    <source>
        <strain evidence="2">UHER 2000/2452</strain>
    </source>
</reference>
<protein>
    <submittedName>
        <fullName evidence="2">ParB/RepB/Spo0J family partition protein</fullName>
    </submittedName>
</protein>
<evidence type="ECO:0000259" key="1">
    <source>
        <dbReference type="SMART" id="SM00470"/>
    </source>
</evidence>
<feature type="domain" description="ParB-like N-terminal" evidence="1">
    <location>
        <begin position="25"/>
        <end position="127"/>
    </location>
</feature>
<comment type="caution">
    <text evidence="2">The sequence shown here is derived from an EMBL/GenBank/DDBJ whole genome shotgun (WGS) entry which is preliminary data.</text>
</comment>
<reference evidence="2" key="2">
    <citation type="journal article" date="2022" name="Microbiol. Resour. Announc.">
        <title>Metagenome Sequencing to Explore Phylogenomics of Terrestrial Cyanobacteria.</title>
        <authorList>
            <person name="Ward R.D."/>
            <person name="Stajich J.E."/>
            <person name="Johansen J.R."/>
            <person name="Huntemann M."/>
            <person name="Clum A."/>
            <person name="Foster B."/>
            <person name="Foster B."/>
            <person name="Roux S."/>
            <person name="Palaniappan K."/>
            <person name="Varghese N."/>
            <person name="Mukherjee S."/>
            <person name="Reddy T.B.K."/>
            <person name="Daum C."/>
            <person name="Copeland A."/>
            <person name="Chen I.A."/>
            <person name="Ivanova N.N."/>
            <person name="Kyrpides N.C."/>
            <person name="Shapiro N."/>
            <person name="Eloe-Fadrosh E.A."/>
            <person name="Pietrasiak N."/>
        </authorList>
    </citation>
    <scope>NUCLEOTIDE SEQUENCE</scope>
    <source>
        <strain evidence="2">UHER 2000/2452</strain>
    </source>
</reference>
<dbReference type="PANTHER" id="PTHR33375">
    <property type="entry name" value="CHROMOSOME-PARTITIONING PROTEIN PARB-RELATED"/>
    <property type="match status" value="1"/>
</dbReference>
<dbReference type="GO" id="GO:0005694">
    <property type="term" value="C:chromosome"/>
    <property type="evidence" value="ECO:0007669"/>
    <property type="project" value="TreeGrafter"/>
</dbReference>
<evidence type="ECO:0000313" key="2">
    <source>
        <dbReference type="EMBL" id="MBW4662317.1"/>
    </source>
</evidence>
<evidence type="ECO:0000313" key="3">
    <source>
        <dbReference type="Proteomes" id="UP000757435"/>
    </source>
</evidence>
<sequence length="259" mass="28464">MSASKLTGALAIAKSRGMDAPSSTSTLPLDSITDRIEGDSRPLNPAHVEELASSIAIVGLIAPIAVDNQGRLLAGGHRRAAILLLREKDPDTYTQQFPNGQVPIRRYDFDSTIDTDKALAIEASENEKRRDYTPAEVRVIADRLRAAGYRDAPGKPKKGEKALRPALELIIGKSIRQVRRYLNDLPDALIESDKQNQDKQTRSDVLVLNRALISLQKWATLAGAYEHPGKATKDLQSHVGRMIQDIEDAIAELENEQKS</sequence>
<dbReference type="EMBL" id="JAHHHD010000068">
    <property type="protein sequence ID" value="MBW4662317.1"/>
    <property type="molecule type" value="Genomic_DNA"/>
</dbReference>
<name>A0A951UQ54_9CYAN</name>
<dbReference type="AlphaFoldDB" id="A0A951UQ54"/>
<dbReference type="PANTHER" id="PTHR33375:SF1">
    <property type="entry name" value="CHROMOSOME-PARTITIONING PROTEIN PARB-RELATED"/>
    <property type="match status" value="1"/>
</dbReference>
<dbReference type="InterPro" id="IPR050336">
    <property type="entry name" value="Chromosome_partition/occlusion"/>
</dbReference>
<dbReference type="InterPro" id="IPR036086">
    <property type="entry name" value="ParB/Sulfiredoxin_sf"/>
</dbReference>
<dbReference type="GO" id="GO:0045881">
    <property type="term" value="P:positive regulation of sporulation resulting in formation of a cellular spore"/>
    <property type="evidence" value="ECO:0007669"/>
    <property type="project" value="TreeGrafter"/>
</dbReference>
<dbReference type="GO" id="GO:0007059">
    <property type="term" value="P:chromosome segregation"/>
    <property type="evidence" value="ECO:0007669"/>
    <property type="project" value="TreeGrafter"/>
</dbReference>